<evidence type="ECO:0000313" key="1">
    <source>
        <dbReference type="EMBL" id="KUJ81329.1"/>
    </source>
</evidence>
<comment type="caution">
    <text evidence="1">The sequence shown here is derived from an EMBL/GenBank/DDBJ whole genome shotgun (WGS) entry which is preliminary data.</text>
</comment>
<keyword evidence="2" id="KW-1185">Reference proteome</keyword>
<accession>A0A0X3U0E9</accession>
<dbReference type="AlphaFoldDB" id="A0A0X3U0E9"/>
<name>A0A0X3U0E9_9RHOB</name>
<proteinExistence type="predicted"/>
<organism evidence="1 2">
    <name type="scientific">Ruegeria profundi</name>
    <dbReference type="NCBI Taxonomy" id="1685378"/>
    <lineage>
        <taxon>Bacteria</taxon>
        <taxon>Pseudomonadati</taxon>
        <taxon>Pseudomonadota</taxon>
        <taxon>Alphaproteobacteria</taxon>
        <taxon>Rhodobacterales</taxon>
        <taxon>Roseobacteraceae</taxon>
        <taxon>Ruegeria</taxon>
    </lineage>
</organism>
<dbReference type="EMBL" id="LQBP01000002">
    <property type="protein sequence ID" value="KUJ81329.1"/>
    <property type="molecule type" value="Genomic_DNA"/>
</dbReference>
<reference evidence="2" key="1">
    <citation type="submission" date="2015-12" db="EMBL/GenBank/DDBJ databases">
        <authorList>
            <person name="Zhang G."/>
            <person name="Stingl U."/>
        </authorList>
    </citation>
    <scope>NUCLEOTIDE SEQUENCE [LARGE SCALE GENOMIC DNA]</scope>
    <source>
        <strain evidence="2">ZGT108</strain>
    </source>
</reference>
<protein>
    <submittedName>
        <fullName evidence="1">Uncharacterized protein</fullName>
    </submittedName>
</protein>
<sequence length="67" mass="7775">MFLDKELECVSTAGTSQATAGYNVTSFFSTVCMPASKEFERRLFTKDPRFPRYTKWFSTKNRYSLQA</sequence>
<evidence type="ECO:0000313" key="2">
    <source>
        <dbReference type="Proteomes" id="UP000053690"/>
    </source>
</evidence>
<gene>
    <name evidence="1" type="ORF">AVO44_05620</name>
</gene>
<dbReference type="Proteomes" id="UP000053690">
    <property type="component" value="Unassembled WGS sequence"/>
</dbReference>
<dbReference type="STRING" id="1685378.AVO44_05620"/>